<feature type="compositionally biased region" description="Low complexity" evidence="1">
    <location>
        <begin position="412"/>
        <end position="464"/>
    </location>
</feature>
<dbReference type="STRING" id="100226.gene:17764579"/>
<name>Q9KYB2_STRCO</name>
<feature type="compositionally biased region" description="Basic and acidic residues" evidence="1">
    <location>
        <begin position="308"/>
        <end position="319"/>
    </location>
</feature>
<dbReference type="eggNOG" id="ENOG5032ZPZ">
    <property type="taxonomic scope" value="Bacteria"/>
</dbReference>
<dbReference type="EMBL" id="AL939129">
    <property type="protein sequence ID" value="CAB92583.1"/>
    <property type="molecule type" value="Genomic_DNA"/>
</dbReference>
<feature type="compositionally biased region" description="Basic residues" evidence="1">
    <location>
        <begin position="230"/>
        <end position="240"/>
    </location>
</feature>
<feature type="compositionally biased region" description="Pro residues" evidence="1">
    <location>
        <begin position="294"/>
        <end position="304"/>
    </location>
</feature>
<dbReference type="PaxDb" id="100226-SCO6921"/>
<keyword evidence="4" id="KW-1185">Reference proteome</keyword>
<dbReference type="InParanoid" id="Q9KYB2"/>
<evidence type="ECO:0000256" key="2">
    <source>
        <dbReference type="SAM" id="Phobius"/>
    </source>
</evidence>
<evidence type="ECO:0000256" key="1">
    <source>
        <dbReference type="SAM" id="MobiDB-lite"/>
    </source>
</evidence>
<feature type="transmembrane region" description="Helical" evidence="2">
    <location>
        <begin position="12"/>
        <end position="35"/>
    </location>
</feature>
<feature type="compositionally biased region" description="Low complexity" evidence="1">
    <location>
        <begin position="278"/>
        <end position="293"/>
    </location>
</feature>
<sequence>MTHPVLAFGATSGLPLLLAAIVPAVLALVLTAWTVRRGRARPQKRDGGPAVKVAAVAALGCTAYSADTSWQFAADYLDMAGTAERAAMFAAAEMALFATALMARQNLAVQGAPGLPGTLVWVITTVQVIPAYAESGPVGGTVRAFVGPVMAAMLWHLAMGIELRLRTPGAASHGLIAVLGREARERLLSRLGIAARDRDAAQITRDRATTRAVTLAARLAERTPEQQQSRRGRRLTRRLSKAVGRASVGTDPLQRAQLLDQLAARRHALALATVQLPSPWSPAHSSASAATVPAQPPSNEPVPAPGHDGSDEPVRDRGPRTPRGPGPEETDPEATVGAGTEGDATGTAAGTKPREDGAVPGTEPAGPEAAARDAAAMRTDHNAREVAAQGTDSHPGPGTAKSGTESTEDRGPTTPQSGTDTTQDQGPTTPQSGTDTTQDQGPTTPQSGTDTTQDQGPTTPQSGTDTTQDQGRKVPLRRKPPRPSRTKNKGKRARSRSPQTERQARELGESERQLVREVRPHVPALLERDGNGAITRVQLREIIRRQGLTGVGNDRLGLVLQELRNGDVTTTRSTAR</sequence>
<dbReference type="EMBL" id="AL645882">
    <property type="protein sequence ID" value="CAB92583.1"/>
    <property type="molecule type" value="Genomic_DNA"/>
</dbReference>
<dbReference type="PATRIC" id="fig|100226.15.peg.7028"/>
<gene>
    <name evidence="3" type="ordered locus">SCO6921</name>
    <name evidence="3" type="ORF">SC1B2.27c</name>
</gene>
<keyword evidence="2" id="KW-1133">Transmembrane helix</keyword>
<feature type="region of interest" description="Disordered" evidence="1">
    <location>
        <begin position="219"/>
        <end position="248"/>
    </location>
</feature>
<reference evidence="3 4" key="2">
    <citation type="journal article" date="2002" name="Nature">
        <title>Complete genome sequence of the model actinomycete Streptomyces coelicolor A3(2).</title>
        <authorList>
            <person name="Bentley S.D."/>
            <person name="Chater K.F."/>
            <person name="Cerdeno-Tarraga A.M."/>
            <person name="Challis G.L."/>
            <person name="Thomson N.R."/>
            <person name="James K.D."/>
            <person name="Harris D.E."/>
            <person name="Quail M.A."/>
            <person name="Kieser H."/>
            <person name="Harper D."/>
            <person name="Bateman A."/>
            <person name="Brown S."/>
            <person name="Chandra G."/>
            <person name="Chen C.W."/>
            <person name="Collins M."/>
            <person name="Cronin A."/>
            <person name="Fraser A."/>
            <person name="Goble A."/>
            <person name="Hidalgo J."/>
            <person name="Hornsby T."/>
            <person name="Howarth S."/>
            <person name="Huang C.H."/>
            <person name="Kieser T."/>
            <person name="Larke L."/>
            <person name="Murphy L."/>
            <person name="Oliver K."/>
            <person name="O'Neil S."/>
            <person name="Rabbinowitsch E."/>
            <person name="Rajandream M.A."/>
            <person name="Rutherford K."/>
            <person name="Rutter S."/>
            <person name="Seeger K."/>
            <person name="Saunders D."/>
            <person name="Sharp S."/>
            <person name="Squares R."/>
            <person name="Squares S."/>
            <person name="Taylor K."/>
            <person name="Warren T."/>
            <person name="Wietzorrek A."/>
            <person name="Woodward J."/>
            <person name="Barrell B.G."/>
            <person name="Parkhill J."/>
            <person name="Hopwood D.A."/>
        </authorList>
    </citation>
    <scope>NUCLEOTIDE SEQUENCE [LARGE SCALE GENOMIC DNA]</scope>
    <source>
        <strain evidence="4">ATCC BAA-471 / A3(2) / M145</strain>
    </source>
</reference>
<dbReference type="RefSeq" id="WP_011031303.1">
    <property type="nucleotide sequence ID" value="NC_003888.3"/>
</dbReference>
<dbReference type="AlphaFoldDB" id="Q9KYB2"/>
<organism evidence="3 4">
    <name type="scientific">Streptomyces coelicolor (strain ATCC BAA-471 / A3(2) / M145)</name>
    <dbReference type="NCBI Taxonomy" id="100226"/>
    <lineage>
        <taxon>Bacteria</taxon>
        <taxon>Bacillati</taxon>
        <taxon>Actinomycetota</taxon>
        <taxon>Actinomycetes</taxon>
        <taxon>Kitasatosporales</taxon>
        <taxon>Streptomycetaceae</taxon>
        <taxon>Streptomyces</taxon>
        <taxon>Streptomyces albidoflavus group</taxon>
    </lineage>
</organism>
<feature type="compositionally biased region" description="Basic residues" evidence="1">
    <location>
        <begin position="474"/>
        <end position="495"/>
    </location>
</feature>
<dbReference type="OrthoDB" id="4557746at2"/>
<accession>Q9KYB2</accession>
<keyword evidence="2" id="KW-0472">Membrane</keyword>
<reference evidence="3 4" key="1">
    <citation type="journal article" date="1996" name="Mol. Microbiol.">
        <title>A set of ordered cosmids and a detailed genetic and physical map for the 8 Mb Streptomyces coelicolor A3(2) chromosome.</title>
        <authorList>
            <person name="Redenbach M."/>
            <person name="Kieser H.M."/>
            <person name="Denapaite D."/>
            <person name="Eichner A."/>
            <person name="Cullum J."/>
            <person name="Kinashi H."/>
            <person name="Hopwood D.A."/>
        </authorList>
    </citation>
    <scope>NUCLEOTIDE SEQUENCE [LARGE SCALE GENOMIC DNA]</scope>
    <source>
        <strain evidence="4">ATCC BAA-471 / A3(2) / M145</strain>
    </source>
</reference>
<dbReference type="HOGENOM" id="CLU_556549_0_0_11"/>
<evidence type="ECO:0000313" key="3">
    <source>
        <dbReference type="EMBL" id="CAB92583.1"/>
    </source>
</evidence>
<dbReference type="Proteomes" id="UP000001973">
    <property type="component" value="Chromosome"/>
</dbReference>
<protein>
    <submittedName>
        <fullName evidence="3">Membrane protein</fullName>
    </submittedName>
</protein>
<feature type="compositionally biased region" description="Low complexity" evidence="1">
    <location>
        <begin position="334"/>
        <end position="351"/>
    </location>
</feature>
<feature type="compositionally biased region" description="Low complexity" evidence="1">
    <location>
        <begin position="358"/>
        <end position="376"/>
    </location>
</feature>
<dbReference type="KEGG" id="sco:SCO6921"/>
<proteinExistence type="predicted"/>
<feature type="compositionally biased region" description="Basic and acidic residues" evidence="1">
    <location>
        <begin position="502"/>
        <end position="515"/>
    </location>
</feature>
<feature type="region of interest" description="Disordered" evidence="1">
    <location>
        <begin position="278"/>
        <end position="515"/>
    </location>
</feature>
<evidence type="ECO:0000313" key="4">
    <source>
        <dbReference type="Proteomes" id="UP000001973"/>
    </source>
</evidence>
<keyword evidence="2" id="KW-0812">Transmembrane</keyword>